<dbReference type="InterPro" id="IPR036942">
    <property type="entry name" value="Beta-barrel_TonB_sf"/>
</dbReference>
<name>A0ABW5XK48_9SPHI</name>
<comment type="similarity">
    <text evidence="8 9">Belongs to the TonB-dependent receptor family.</text>
</comment>
<dbReference type="PROSITE" id="PS52016">
    <property type="entry name" value="TONB_DEPENDENT_REC_3"/>
    <property type="match status" value="1"/>
</dbReference>
<feature type="domain" description="TonB-dependent receptor plug" evidence="12">
    <location>
        <begin position="117"/>
        <end position="245"/>
    </location>
</feature>
<evidence type="ECO:0000259" key="12">
    <source>
        <dbReference type="Pfam" id="PF07715"/>
    </source>
</evidence>
<evidence type="ECO:0000256" key="4">
    <source>
        <dbReference type="ARBA" id="ARBA00022692"/>
    </source>
</evidence>
<keyword evidence="4 8" id="KW-0812">Transmembrane</keyword>
<dbReference type="RefSeq" id="WP_377123590.1">
    <property type="nucleotide sequence ID" value="NZ_JBHUHN010000001.1"/>
</dbReference>
<evidence type="ECO:0000259" key="11">
    <source>
        <dbReference type="Pfam" id="PF00593"/>
    </source>
</evidence>
<proteinExistence type="inferred from homology"/>
<evidence type="ECO:0000256" key="9">
    <source>
        <dbReference type="RuleBase" id="RU003357"/>
    </source>
</evidence>
<dbReference type="InterPro" id="IPR000531">
    <property type="entry name" value="Beta-barrel_TonB"/>
</dbReference>
<organism evidence="13 14">
    <name type="scientific">Mucilaginibacter antarcticus</name>
    <dbReference type="NCBI Taxonomy" id="1855725"/>
    <lineage>
        <taxon>Bacteria</taxon>
        <taxon>Pseudomonadati</taxon>
        <taxon>Bacteroidota</taxon>
        <taxon>Sphingobacteriia</taxon>
        <taxon>Sphingobacteriales</taxon>
        <taxon>Sphingobacteriaceae</taxon>
        <taxon>Mucilaginibacter</taxon>
    </lineage>
</organism>
<gene>
    <name evidence="13" type="ORF">ACFSYC_03555</name>
</gene>
<evidence type="ECO:0000256" key="5">
    <source>
        <dbReference type="ARBA" id="ARBA00023077"/>
    </source>
</evidence>
<evidence type="ECO:0000313" key="13">
    <source>
        <dbReference type="EMBL" id="MFD2863756.1"/>
    </source>
</evidence>
<keyword evidence="5 9" id="KW-0798">TonB box</keyword>
<dbReference type="InterPro" id="IPR039426">
    <property type="entry name" value="TonB-dep_rcpt-like"/>
</dbReference>
<keyword evidence="6 8" id="KW-0472">Membrane</keyword>
<dbReference type="Gene3D" id="2.60.40.1120">
    <property type="entry name" value="Carboxypeptidase-like, regulatory domain"/>
    <property type="match status" value="1"/>
</dbReference>
<dbReference type="SUPFAM" id="SSF56935">
    <property type="entry name" value="Porins"/>
    <property type="match status" value="1"/>
</dbReference>
<comment type="subcellular location">
    <subcellularLocation>
        <location evidence="1 8">Cell outer membrane</location>
        <topology evidence="1 8">Multi-pass membrane protein</topology>
    </subcellularLocation>
</comment>
<dbReference type="NCBIfam" id="TIGR04057">
    <property type="entry name" value="SusC_RagA_signa"/>
    <property type="match status" value="1"/>
</dbReference>
<dbReference type="InterPro" id="IPR023997">
    <property type="entry name" value="TonB-dep_OMP_SusC/RagA_CS"/>
</dbReference>
<dbReference type="Pfam" id="PF07715">
    <property type="entry name" value="Plug"/>
    <property type="match status" value="1"/>
</dbReference>
<sequence length="1044" mass="113615">MKKLLLVSLCFLVLCVTQVFAQSRTVTGTVTASDDGLPMPGVTVKIKGTNLGTPTDVNGKYSISAPEGAILVFSFIAFDTQEVPVNSRSVINVTLSTNNKQLTEVVVTALGITRETKSLGYSVASVKGSEITQARETNIVQALAGKVAGVNVTQASGTVGGGSKIVIRGATSLSSDIQPLFVIDGLIIDNSSQQLATTNSAVPQGTAGVDFGNRAGDINSDDVESMTVLKGAAAAALYGTLAKNGAIIITTKRGKRGDNGSVSFSSSTRFDAPLVLPKFQNDYAQGNQGVYNIANTNGWGPKISEVQDRTFPNFLGQNVKLQAFPNNIKEFYKTGKTYINSVALSGGNEQGDYRFGFTNTIQTGIIEQERLVKNAVSFNSGRTILKNLQVRTSVNYVRSVTDGLPFQSSNNSNVLTSTIYSLPRTVDVNFLRDNYLNATGQQNTLTPARNGNNPYWLLYNNKTGAVNNRVYGSANFSYKVAPWLTLSDNVGTDIYYEFRKSVTRPGTIGGLTGNFFTANLYQRIINNDFLATFNHNVTQDLNVKFIAGTSIYENYYQREQNDAQGLTVDQLYVYTNAATNTLSNTSNKKRIQGVYGDLTLTYKDYLFLQATGRNDWSSTLPKTNNSYFYPSVSLAFEFTKVIPQMDWLSYGKLRGSYANVGGDTDPYRVDFVYSAASNVFAQYSAGSSFPFNGLLGFTSPSTIPGLDKLKSQTQNSTEFGIDLRFLNDRITLDADYYSSKTSNQILALPLPQSTGYAFKVINAGDLTNKGFEVNLGIVPIKSQFTWDLQLRYSRNKNVVTLPAEIKQVTVQSGYSGLTLKAENGKSIGLYGVKWLRDPAGNIVIDPATGLRKTITDQRLGQTAPDYTTGITNTFSYKGFQLAFTVDARKGGVVFSNTVSSLRTSGLADETALNRGKVFIDKGVTQVGTTTSYIPNTIPVQSMQDYWSQYQTGNTEANTFDASYIKLREARLAYNIPSTVLNSYAKFIKGLSVGLEGRNLWLIHSNVPDIDPEVNFFGSGSAGEGVEFNSIPSTRSFGFNVRLTF</sequence>
<dbReference type="EMBL" id="JBHUON010000002">
    <property type="protein sequence ID" value="MFD2863756.1"/>
    <property type="molecule type" value="Genomic_DNA"/>
</dbReference>
<comment type="caution">
    <text evidence="13">The sequence shown here is derived from an EMBL/GenBank/DDBJ whole genome shotgun (WGS) entry which is preliminary data.</text>
</comment>
<dbReference type="InterPro" id="IPR012910">
    <property type="entry name" value="Plug_dom"/>
</dbReference>
<dbReference type="Gene3D" id="2.170.130.10">
    <property type="entry name" value="TonB-dependent receptor, plug domain"/>
    <property type="match status" value="1"/>
</dbReference>
<evidence type="ECO:0000313" key="14">
    <source>
        <dbReference type="Proteomes" id="UP001597601"/>
    </source>
</evidence>
<evidence type="ECO:0000256" key="3">
    <source>
        <dbReference type="ARBA" id="ARBA00022452"/>
    </source>
</evidence>
<evidence type="ECO:0000256" key="7">
    <source>
        <dbReference type="ARBA" id="ARBA00023237"/>
    </source>
</evidence>
<keyword evidence="10" id="KW-0732">Signal</keyword>
<feature type="chain" id="PRO_5045891031" evidence="10">
    <location>
        <begin position="22"/>
        <end position="1044"/>
    </location>
</feature>
<dbReference type="Pfam" id="PF00593">
    <property type="entry name" value="TonB_dep_Rec_b-barrel"/>
    <property type="match status" value="1"/>
</dbReference>
<evidence type="ECO:0000256" key="8">
    <source>
        <dbReference type="PROSITE-ProRule" id="PRU01360"/>
    </source>
</evidence>
<dbReference type="InterPro" id="IPR037066">
    <property type="entry name" value="Plug_dom_sf"/>
</dbReference>
<evidence type="ECO:0000256" key="2">
    <source>
        <dbReference type="ARBA" id="ARBA00022448"/>
    </source>
</evidence>
<feature type="signal peptide" evidence="10">
    <location>
        <begin position="1"/>
        <end position="21"/>
    </location>
</feature>
<dbReference type="Proteomes" id="UP001597601">
    <property type="component" value="Unassembled WGS sequence"/>
</dbReference>
<accession>A0ABW5XK48</accession>
<keyword evidence="2 8" id="KW-0813">Transport</keyword>
<dbReference type="SUPFAM" id="SSF49464">
    <property type="entry name" value="Carboxypeptidase regulatory domain-like"/>
    <property type="match status" value="1"/>
</dbReference>
<dbReference type="Gene3D" id="2.40.170.20">
    <property type="entry name" value="TonB-dependent receptor, beta-barrel domain"/>
    <property type="match status" value="1"/>
</dbReference>
<evidence type="ECO:0000256" key="1">
    <source>
        <dbReference type="ARBA" id="ARBA00004571"/>
    </source>
</evidence>
<keyword evidence="14" id="KW-1185">Reference proteome</keyword>
<evidence type="ECO:0000256" key="10">
    <source>
        <dbReference type="SAM" id="SignalP"/>
    </source>
</evidence>
<evidence type="ECO:0000256" key="6">
    <source>
        <dbReference type="ARBA" id="ARBA00023136"/>
    </source>
</evidence>
<feature type="domain" description="TonB-dependent receptor-like beta-barrel" evidence="11">
    <location>
        <begin position="423"/>
        <end position="876"/>
    </location>
</feature>
<dbReference type="NCBIfam" id="TIGR04056">
    <property type="entry name" value="OMP_RagA_SusC"/>
    <property type="match status" value="1"/>
</dbReference>
<protein>
    <submittedName>
        <fullName evidence="13">SusC/RagA family TonB-linked outer membrane protein</fullName>
    </submittedName>
</protein>
<dbReference type="InterPro" id="IPR023996">
    <property type="entry name" value="TonB-dep_OMP_SusC/RagA"/>
</dbReference>
<keyword evidence="7 8" id="KW-0998">Cell outer membrane</keyword>
<dbReference type="Pfam" id="PF13715">
    <property type="entry name" value="CarbopepD_reg_2"/>
    <property type="match status" value="1"/>
</dbReference>
<reference evidence="14" key="1">
    <citation type="journal article" date="2019" name="Int. J. Syst. Evol. Microbiol.">
        <title>The Global Catalogue of Microorganisms (GCM) 10K type strain sequencing project: providing services to taxonomists for standard genome sequencing and annotation.</title>
        <authorList>
            <consortium name="The Broad Institute Genomics Platform"/>
            <consortium name="The Broad Institute Genome Sequencing Center for Infectious Disease"/>
            <person name="Wu L."/>
            <person name="Ma J."/>
        </authorList>
    </citation>
    <scope>NUCLEOTIDE SEQUENCE [LARGE SCALE GENOMIC DNA]</scope>
    <source>
        <strain evidence="14">KCTC 52232</strain>
    </source>
</reference>
<dbReference type="InterPro" id="IPR008969">
    <property type="entry name" value="CarboxyPept-like_regulatory"/>
</dbReference>
<keyword evidence="3 8" id="KW-1134">Transmembrane beta strand</keyword>